<reference evidence="1" key="1">
    <citation type="submission" date="2023-07" db="EMBL/GenBank/DDBJ databases">
        <title>Genome content predicts the carbon catabolic preferences of heterotrophic bacteria.</title>
        <authorList>
            <person name="Gralka M."/>
        </authorList>
    </citation>
    <scope>NUCLEOTIDE SEQUENCE</scope>
    <source>
        <strain evidence="1">F2M12</strain>
    </source>
</reference>
<gene>
    <name evidence="1" type="ORF">Q4527_00980</name>
</gene>
<comment type="caution">
    <text evidence="1">The sequence shown here is derived from an EMBL/GenBank/DDBJ whole genome shotgun (WGS) entry which is preliminary data.</text>
</comment>
<proteinExistence type="predicted"/>
<dbReference type="EMBL" id="JAUOQI010000001">
    <property type="protein sequence ID" value="MDO6575943.1"/>
    <property type="molecule type" value="Genomic_DNA"/>
</dbReference>
<evidence type="ECO:0000313" key="2">
    <source>
        <dbReference type="Proteomes" id="UP001170717"/>
    </source>
</evidence>
<protein>
    <submittedName>
        <fullName evidence="1">Uncharacterized protein</fullName>
    </submittedName>
</protein>
<evidence type="ECO:0000313" key="1">
    <source>
        <dbReference type="EMBL" id="MDO6575943.1"/>
    </source>
</evidence>
<accession>A0AAW7YXC7</accession>
<dbReference type="RefSeq" id="WP_303537829.1">
    <property type="nucleotide sequence ID" value="NZ_JAUOQI010000001.1"/>
</dbReference>
<organism evidence="1 2">
    <name type="scientific">Alteromonas stellipolaris</name>
    <dbReference type="NCBI Taxonomy" id="233316"/>
    <lineage>
        <taxon>Bacteria</taxon>
        <taxon>Pseudomonadati</taxon>
        <taxon>Pseudomonadota</taxon>
        <taxon>Gammaproteobacteria</taxon>
        <taxon>Alteromonadales</taxon>
        <taxon>Alteromonadaceae</taxon>
        <taxon>Alteromonas/Salinimonas group</taxon>
        <taxon>Alteromonas</taxon>
    </lineage>
</organism>
<name>A0AAW7YXC7_9ALTE</name>
<sequence>MHFVDLQPVADVGCVRIAQGESPCQRPAKSRFQTAWLRLAIQIKESVLRDSFGGFELCLSG</sequence>
<dbReference type="AlphaFoldDB" id="A0AAW7YXC7"/>
<dbReference type="Proteomes" id="UP001170717">
    <property type="component" value="Unassembled WGS sequence"/>
</dbReference>